<dbReference type="SUPFAM" id="SSF52949">
    <property type="entry name" value="Macro domain-like"/>
    <property type="match status" value="1"/>
</dbReference>
<feature type="domain" description="Macro" evidence="1">
    <location>
        <begin position="1"/>
        <end position="153"/>
    </location>
</feature>
<dbReference type="PROSITE" id="PS51154">
    <property type="entry name" value="MACRO"/>
    <property type="match status" value="1"/>
</dbReference>
<dbReference type="PANTHER" id="PTHR11106">
    <property type="entry name" value="GANGLIOSIDE INDUCED DIFFERENTIATION ASSOCIATED PROTEIN 2-RELATED"/>
    <property type="match status" value="1"/>
</dbReference>
<evidence type="ECO:0000313" key="3">
    <source>
        <dbReference type="Proteomes" id="UP000824090"/>
    </source>
</evidence>
<reference evidence="2" key="2">
    <citation type="journal article" date="2021" name="PeerJ">
        <title>Extensive microbial diversity within the chicken gut microbiome revealed by metagenomics and culture.</title>
        <authorList>
            <person name="Gilroy R."/>
            <person name="Ravi A."/>
            <person name="Getino M."/>
            <person name="Pursley I."/>
            <person name="Horton D.L."/>
            <person name="Alikhan N.F."/>
            <person name="Baker D."/>
            <person name="Gharbi K."/>
            <person name="Hall N."/>
            <person name="Watson M."/>
            <person name="Adriaenssens E.M."/>
            <person name="Foster-Nyarko E."/>
            <person name="Jarju S."/>
            <person name="Secka A."/>
            <person name="Antonio M."/>
            <person name="Oren A."/>
            <person name="Chaudhuri R.R."/>
            <person name="La Ragione R."/>
            <person name="Hildebrand F."/>
            <person name="Pallen M.J."/>
        </authorList>
    </citation>
    <scope>NUCLEOTIDE SEQUENCE</scope>
    <source>
        <strain evidence="2">ChiHcec3-6078</strain>
    </source>
</reference>
<comment type="caution">
    <text evidence="2">The sequence shown here is derived from an EMBL/GenBank/DDBJ whole genome shotgun (WGS) entry which is preliminary data.</text>
</comment>
<dbReference type="Gene3D" id="3.40.220.10">
    <property type="entry name" value="Leucine Aminopeptidase, subunit E, domain 1"/>
    <property type="match status" value="1"/>
</dbReference>
<dbReference type="CDD" id="cd02908">
    <property type="entry name" value="Macro_OAADPr_deacetylase"/>
    <property type="match status" value="1"/>
</dbReference>
<dbReference type="InterPro" id="IPR043472">
    <property type="entry name" value="Macro_dom-like"/>
</dbReference>
<evidence type="ECO:0000259" key="1">
    <source>
        <dbReference type="PROSITE" id="PS51154"/>
    </source>
</evidence>
<sequence>MPFKKVKGDITKMKTDAVVNAANSQLLRGGGVCGAIFAAADSPKLQEECLRKAPCPPGQAVVTDAYGLEAKYIIHTVGPVWKGGGHGEEKVLRSAYRSALEAAAEKNCGSVAFPLISSGIYGYPREEALRTAEETIEDFLKDKDDMEVYLVLF</sequence>
<protein>
    <submittedName>
        <fullName evidence="2">Macro domain-containing protein</fullName>
    </submittedName>
</protein>
<dbReference type="AlphaFoldDB" id="A0A9D1HZN8"/>
<reference evidence="2" key="1">
    <citation type="submission" date="2020-10" db="EMBL/GenBank/DDBJ databases">
        <authorList>
            <person name="Gilroy R."/>
        </authorList>
    </citation>
    <scope>NUCLEOTIDE SEQUENCE</scope>
    <source>
        <strain evidence="2">ChiHcec3-6078</strain>
    </source>
</reference>
<dbReference type="InterPro" id="IPR002589">
    <property type="entry name" value="Macro_dom"/>
</dbReference>
<evidence type="ECO:0000313" key="2">
    <source>
        <dbReference type="EMBL" id="HIU25247.1"/>
    </source>
</evidence>
<dbReference type="EMBL" id="DVMP01000043">
    <property type="protein sequence ID" value="HIU25247.1"/>
    <property type="molecule type" value="Genomic_DNA"/>
</dbReference>
<proteinExistence type="predicted"/>
<dbReference type="Proteomes" id="UP000824090">
    <property type="component" value="Unassembled WGS sequence"/>
</dbReference>
<dbReference type="PANTHER" id="PTHR11106:SF27">
    <property type="entry name" value="MACRO DOMAIN-CONTAINING PROTEIN"/>
    <property type="match status" value="1"/>
</dbReference>
<name>A0A9D1HZN8_9FIRM</name>
<accession>A0A9D1HZN8</accession>
<dbReference type="SMART" id="SM00506">
    <property type="entry name" value="A1pp"/>
    <property type="match status" value="1"/>
</dbReference>
<dbReference type="Pfam" id="PF01661">
    <property type="entry name" value="Macro"/>
    <property type="match status" value="1"/>
</dbReference>
<gene>
    <name evidence="2" type="ORF">IAC50_01955</name>
</gene>
<organism evidence="2 3">
    <name type="scientific">Candidatus Allocopromorpha excrementigallinarum</name>
    <dbReference type="NCBI Taxonomy" id="2840742"/>
    <lineage>
        <taxon>Bacteria</taxon>
        <taxon>Bacillati</taxon>
        <taxon>Bacillota</taxon>
        <taxon>Clostridia</taxon>
        <taxon>Eubacteriales</taxon>
        <taxon>Eubacteriaceae</taxon>
        <taxon>Eubacteriaceae incertae sedis</taxon>
        <taxon>Candidatus Allocopromorpha</taxon>
    </lineage>
</organism>